<dbReference type="Gene3D" id="2.40.50.140">
    <property type="entry name" value="Nucleic acid-binding proteins"/>
    <property type="match status" value="1"/>
</dbReference>
<keyword evidence="2 3" id="KW-0694">RNA-binding</keyword>
<evidence type="ECO:0000313" key="5">
    <source>
        <dbReference type="EMBL" id="PKI79028.1"/>
    </source>
</evidence>
<dbReference type="InterPro" id="IPR012340">
    <property type="entry name" value="NA-bd_OB-fold"/>
</dbReference>
<dbReference type="STRING" id="22663.A0A2I0LEC4"/>
<evidence type="ECO:0000256" key="3">
    <source>
        <dbReference type="PROSITE-ProRule" id="PRU00209"/>
    </source>
</evidence>
<evidence type="ECO:0000313" key="6">
    <source>
        <dbReference type="Proteomes" id="UP000233551"/>
    </source>
</evidence>
<keyword evidence="6" id="KW-1185">Reference proteome</keyword>
<dbReference type="GO" id="GO:0000049">
    <property type="term" value="F:tRNA binding"/>
    <property type="evidence" value="ECO:0007669"/>
    <property type="project" value="UniProtKB-UniRule"/>
</dbReference>
<evidence type="ECO:0000259" key="4">
    <source>
        <dbReference type="PROSITE" id="PS50886"/>
    </source>
</evidence>
<dbReference type="InterPro" id="IPR002547">
    <property type="entry name" value="tRNA-bd_dom"/>
</dbReference>
<dbReference type="PROSITE" id="PS50886">
    <property type="entry name" value="TRBD"/>
    <property type="match status" value="1"/>
</dbReference>
<dbReference type="Pfam" id="PF01588">
    <property type="entry name" value="tRNA_bind"/>
    <property type="match status" value="1"/>
</dbReference>
<keyword evidence="1 3" id="KW-0820">tRNA-binding</keyword>
<evidence type="ECO:0000256" key="2">
    <source>
        <dbReference type="ARBA" id="ARBA00022884"/>
    </source>
</evidence>
<accession>A0A2I0LEC4</accession>
<dbReference type="AlphaFoldDB" id="A0A2I0LEC4"/>
<name>A0A2I0LEC4_PUNGR</name>
<dbReference type="InterPro" id="IPR051270">
    <property type="entry name" value="Tyrosine-tRNA_ligase_regulator"/>
</dbReference>
<dbReference type="PANTHER" id="PTHR11586:SF33">
    <property type="entry name" value="AMINOACYL TRNA SYNTHASE COMPLEX-INTERACTING MULTIFUNCTIONAL PROTEIN 1"/>
    <property type="match status" value="1"/>
</dbReference>
<dbReference type="Proteomes" id="UP000233551">
    <property type="component" value="Unassembled WGS sequence"/>
</dbReference>
<evidence type="ECO:0000256" key="1">
    <source>
        <dbReference type="ARBA" id="ARBA00022555"/>
    </source>
</evidence>
<sequence>MICVICNLKPATMRGIKSQAMVLAASNSDHTEIELVDPPEAANIGERVSFPGFEGEPDDVLNPKKKVWETVQPDLSTDSELVARYKGVPFTTSAGVCKVATIQNGSIR</sequence>
<dbReference type="SUPFAM" id="SSF50249">
    <property type="entry name" value="Nucleic acid-binding proteins"/>
    <property type="match status" value="1"/>
</dbReference>
<organism evidence="5 6">
    <name type="scientific">Punica granatum</name>
    <name type="common">Pomegranate</name>
    <dbReference type="NCBI Taxonomy" id="22663"/>
    <lineage>
        <taxon>Eukaryota</taxon>
        <taxon>Viridiplantae</taxon>
        <taxon>Streptophyta</taxon>
        <taxon>Embryophyta</taxon>
        <taxon>Tracheophyta</taxon>
        <taxon>Spermatophyta</taxon>
        <taxon>Magnoliopsida</taxon>
        <taxon>eudicotyledons</taxon>
        <taxon>Gunneridae</taxon>
        <taxon>Pentapetalae</taxon>
        <taxon>rosids</taxon>
        <taxon>malvids</taxon>
        <taxon>Myrtales</taxon>
        <taxon>Lythraceae</taxon>
        <taxon>Punica</taxon>
    </lineage>
</organism>
<gene>
    <name evidence="5" type="ORF">CRG98_000571</name>
</gene>
<proteinExistence type="predicted"/>
<reference evidence="5 6" key="1">
    <citation type="submission" date="2017-11" db="EMBL/GenBank/DDBJ databases">
        <title>De-novo sequencing of pomegranate (Punica granatum L.) genome.</title>
        <authorList>
            <person name="Akparov Z."/>
            <person name="Amiraslanov A."/>
            <person name="Hajiyeva S."/>
            <person name="Abbasov M."/>
            <person name="Kaur K."/>
            <person name="Hamwieh A."/>
            <person name="Solovyev V."/>
            <person name="Salamov A."/>
            <person name="Braich B."/>
            <person name="Kosarev P."/>
            <person name="Mahmoud A."/>
            <person name="Hajiyev E."/>
            <person name="Babayeva S."/>
            <person name="Izzatullayeva V."/>
            <person name="Mammadov A."/>
            <person name="Mammadov A."/>
            <person name="Sharifova S."/>
            <person name="Ojaghi J."/>
            <person name="Eynullazada K."/>
            <person name="Bayramov B."/>
            <person name="Abdulazimova A."/>
            <person name="Shahmuradov I."/>
        </authorList>
    </citation>
    <scope>NUCLEOTIDE SEQUENCE [LARGE SCALE GENOMIC DNA]</scope>
    <source>
        <strain evidence="6">cv. AG2017</strain>
        <tissue evidence="5">Leaf</tissue>
    </source>
</reference>
<protein>
    <recommendedName>
        <fullName evidence="4">tRNA-binding domain-containing protein</fullName>
    </recommendedName>
</protein>
<comment type="caution">
    <text evidence="5">The sequence shown here is derived from an EMBL/GenBank/DDBJ whole genome shotgun (WGS) entry which is preliminary data.</text>
</comment>
<feature type="domain" description="TRNA-binding" evidence="4">
    <location>
        <begin position="1"/>
        <end position="49"/>
    </location>
</feature>
<dbReference type="PANTHER" id="PTHR11586">
    <property type="entry name" value="TRNA-AMINOACYLATION COFACTOR ARC1 FAMILY MEMBER"/>
    <property type="match status" value="1"/>
</dbReference>
<dbReference type="EMBL" id="PGOL01000020">
    <property type="protein sequence ID" value="PKI79028.1"/>
    <property type="molecule type" value="Genomic_DNA"/>
</dbReference>